<protein>
    <submittedName>
        <fullName evidence="1">Uncharacterized protein</fullName>
    </submittedName>
</protein>
<name>A0ABQ1R896_9FLAO</name>
<organism evidence="1 2">
    <name type="scientific">Muriicola marianensis</name>
    <dbReference type="NCBI Taxonomy" id="1324801"/>
    <lineage>
        <taxon>Bacteria</taxon>
        <taxon>Pseudomonadati</taxon>
        <taxon>Bacteroidota</taxon>
        <taxon>Flavobacteriia</taxon>
        <taxon>Flavobacteriales</taxon>
        <taxon>Flavobacteriaceae</taxon>
        <taxon>Muriicola</taxon>
    </lineage>
</organism>
<keyword evidence="2" id="KW-1185">Reference proteome</keyword>
<dbReference type="EMBL" id="BMFH01000002">
    <property type="protein sequence ID" value="GGD57944.1"/>
    <property type="molecule type" value="Genomic_DNA"/>
</dbReference>
<dbReference type="Proteomes" id="UP000625780">
    <property type="component" value="Unassembled WGS sequence"/>
</dbReference>
<accession>A0ABQ1R896</accession>
<proteinExistence type="predicted"/>
<gene>
    <name evidence="1" type="ORF">GCM10011361_25520</name>
</gene>
<sequence>MGYSKPEEKTKLKKNEGDEEYKTLLKPDGSIVKVKARTLENSKVVKKNIPNSSFRKWLDKKM</sequence>
<reference evidence="2" key="1">
    <citation type="journal article" date="2019" name="Int. J. Syst. Evol. Microbiol.">
        <title>The Global Catalogue of Microorganisms (GCM) 10K type strain sequencing project: providing services to taxonomists for standard genome sequencing and annotation.</title>
        <authorList>
            <consortium name="The Broad Institute Genomics Platform"/>
            <consortium name="The Broad Institute Genome Sequencing Center for Infectious Disease"/>
            <person name="Wu L."/>
            <person name="Ma J."/>
        </authorList>
    </citation>
    <scope>NUCLEOTIDE SEQUENCE [LARGE SCALE GENOMIC DNA]</scope>
    <source>
        <strain evidence="2">CGMCC 1.12606</strain>
    </source>
</reference>
<evidence type="ECO:0000313" key="2">
    <source>
        <dbReference type="Proteomes" id="UP000625780"/>
    </source>
</evidence>
<comment type="caution">
    <text evidence="1">The sequence shown here is derived from an EMBL/GenBank/DDBJ whole genome shotgun (WGS) entry which is preliminary data.</text>
</comment>
<evidence type="ECO:0000313" key="1">
    <source>
        <dbReference type="EMBL" id="GGD57944.1"/>
    </source>
</evidence>